<protein>
    <submittedName>
        <fullName evidence="7">Uncharacterized protein</fullName>
    </submittedName>
</protein>
<evidence type="ECO:0000256" key="3">
    <source>
        <dbReference type="ARBA" id="ARBA00022723"/>
    </source>
</evidence>
<comment type="similarity">
    <text evidence="1">Belongs to the cytochrome P450 family.</text>
</comment>
<organism evidence="7 8">
    <name type="scientific">Crotalaria pallida</name>
    <name type="common">Smooth rattlebox</name>
    <name type="synonym">Crotalaria striata</name>
    <dbReference type="NCBI Taxonomy" id="3830"/>
    <lineage>
        <taxon>Eukaryota</taxon>
        <taxon>Viridiplantae</taxon>
        <taxon>Streptophyta</taxon>
        <taxon>Embryophyta</taxon>
        <taxon>Tracheophyta</taxon>
        <taxon>Spermatophyta</taxon>
        <taxon>Magnoliopsida</taxon>
        <taxon>eudicotyledons</taxon>
        <taxon>Gunneridae</taxon>
        <taxon>Pentapetalae</taxon>
        <taxon>rosids</taxon>
        <taxon>fabids</taxon>
        <taxon>Fabales</taxon>
        <taxon>Fabaceae</taxon>
        <taxon>Papilionoideae</taxon>
        <taxon>50 kb inversion clade</taxon>
        <taxon>genistoids sensu lato</taxon>
        <taxon>core genistoids</taxon>
        <taxon>Crotalarieae</taxon>
        <taxon>Crotalaria</taxon>
    </lineage>
</organism>
<dbReference type="GO" id="GO:0020037">
    <property type="term" value="F:heme binding"/>
    <property type="evidence" value="ECO:0007669"/>
    <property type="project" value="InterPro"/>
</dbReference>
<name>A0AAN9IVJ2_CROPI</name>
<reference evidence="7 8" key="1">
    <citation type="submission" date="2024-01" db="EMBL/GenBank/DDBJ databases">
        <title>The genomes of 5 underutilized Papilionoideae crops provide insights into root nodulation and disease resistanc.</title>
        <authorList>
            <person name="Yuan L."/>
        </authorList>
    </citation>
    <scope>NUCLEOTIDE SEQUENCE [LARGE SCALE GENOMIC DNA]</scope>
    <source>
        <strain evidence="7">ZHUSHIDOU_FW_LH</strain>
        <tissue evidence="7">Leaf</tissue>
    </source>
</reference>
<evidence type="ECO:0000256" key="4">
    <source>
        <dbReference type="ARBA" id="ARBA00023002"/>
    </source>
</evidence>
<evidence type="ECO:0000313" key="7">
    <source>
        <dbReference type="EMBL" id="KAK7287123.1"/>
    </source>
</evidence>
<keyword evidence="6" id="KW-0503">Monooxygenase</keyword>
<evidence type="ECO:0000256" key="1">
    <source>
        <dbReference type="ARBA" id="ARBA00010617"/>
    </source>
</evidence>
<dbReference type="GO" id="GO:0004497">
    <property type="term" value="F:monooxygenase activity"/>
    <property type="evidence" value="ECO:0007669"/>
    <property type="project" value="UniProtKB-KW"/>
</dbReference>
<dbReference type="GO" id="GO:0016705">
    <property type="term" value="F:oxidoreductase activity, acting on paired donors, with incorporation or reduction of molecular oxygen"/>
    <property type="evidence" value="ECO:0007669"/>
    <property type="project" value="InterPro"/>
</dbReference>
<keyword evidence="5" id="KW-0408">Iron</keyword>
<keyword evidence="3" id="KW-0479">Metal-binding</keyword>
<dbReference type="PANTHER" id="PTHR47953:SF16">
    <property type="entry name" value="CYTOCHROME P450 71D8"/>
    <property type="match status" value="1"/>
</dbReference>
<evidence type="ECO:0000313" key="8">
    <source>
        <dbReference type="Proteomes" id="UP001372338"/>
    </source>
</evidence>
<sequence>MSEFLSVKKVQSFSPIREEEAARVIQTINSSAGASAPINFRAMVNSLLTTFLSRAAFGAYQPEISSLVTKSIGVLDGIDIADMFPSFKPLHFISGLKATLVKMHEQIDVILDKIVKENQSNEGGENVVKFLLRVQQSSTLETPIAIHNVKASMWVSISAIVLLKLYNTFKFLATSSKPIRH</sequence>
<dbReference type="EMBL" id="JAYWIO010000001">
    <property type="protein sequence ID" value="KAK7287123.1"/>
    <property type="molecule type" value="Genomic_DNA"/>
</dbReference>
<keyword evidence="8" id="KW-1185">Reference proteome</keyword>
<dbReference type="PANTHER" id="PTHR47953">
    <property type="entry name" value="OS08G0105600 PROTEIN"/>
    <property type="match status" value="1"/>
</dbReference>
<dbReference type="Gene3D" id="1.10.630.10">
    <property type="entry name" value="Cytochrome P450"/>
    <property type="match status" value="1"/>
</dbReference>
<dbReference type="InterPro" id="IPR036396">
    <property type="entry name" value="Cyt_P450_sf"/>
</dbReference>
<dbReference type="GO" id="GO:0005506">
    <property type="term" value="F:iron ion binding"/>
    <property type="evidence" value="ECO:0007669"/>
    <property type="project" value="InterPro"/>
</dbReference>
<dbReference type="AlphaFoldDB" id="A0AAN9IVJ2"/>
<evidence type="ECO:0000256" key="6">
    <source>
        <dbReference type="ARBA" id="ARBA00023033"/>
    </source>
</evidence>
<comment type="caution">
    <text evidence="7">The sequence shown here is derived from an EMBL/GenBank/DDBJ whole genome shotgun (WGS) entry which is preliminary data.</text>
</comment>
<dbReference type="SUPFAM" id="SSF48264">
    <property type="entry name" value="Cytochrome P450"/>
    <property type="match status" value="1"/>
</dbReference>
<keyword evidence="4" id="KW-0560">Oxidoreductase</keyword>
<dbReference type="InterPro" id="IPR052306">
    <property type="entry name" value="CYP450_71D"/>
</dbReference>
<evidence type="ECO:0000256" key="5">
    <source>
        <dbReference type="ARBA" id="ARBA00023004"/>
    </source>
</evidence>
<dbReference type="Proteomes" id="UP001372338">
    <property type="component" value="Unassembled WGS sequence"/>
</dbReference>
<keyword evidence="2" id="KW-0349">Heme</keyword>
<accession>A0AAN9IVJ2</accession>
<evidence type="ECO:0000256" key="2">
    <source>
        <dbReference type="ARBA" id="ARBA00022617"/>
    </source>
</evidence>
<proteinExistence type="inferred from homology"/>
<gene>
    <name evidence="7" type="ORF">RIF29_00183</name>
</gene>